<proteinExistence type="predicted"/>
<feature type="domain" description="HTH cro/C1-type" evidence="2">
    <location>
        <begin position="11"/>
        <end position="65"/>
    </location>
</feature>
<accession>A0A644WBE6</accession>
<gene>
    <name evidence="3" type="ORF">SDC9_47142</name>
</gene>
<evidence type="ECO:0000259" key="2">
    <source>
        <dbReference type="PROSITE" id="PS50943"/>
    </source>
</evidence>
<dbReference type="SUPFAM" id="SSF47413">
    <property type="entry name" value="lambda repressor-like DNA-binding domains"/>
    <property type="match status" value="1"/>
</dbReference>
<dbReference type="Gene3D" id="1.10.260.40">
    <property type="entry name" value="lambda repressor-like DNA-binding domains"/>
    <property type="match status" value="1"/>
</dbReference>
<organism evidence="3">
    <name type="scientific">bioreactor metagenome</name>
    <dbReference type="NCBI Taxonomy" id="1076179"/>
    <lineage>
        <taxon>unclassified sequences</taxon>
        <taxon>metagenomes</taxon>
        <taxon>ecological metagenomes</taxon>
    </lineage>
</organism>
<dbReference type="InterPro" id="IPR010982">
    <property type="entry name" value="Lambda_DNA-bd_dom_sf"/>
</dbReference>
<dbReference type="PROSITE" id="PS50943">
    <property type="entry name" value="HTH_CROC1"/>
    <property type="match status" value="1"/>
</dbReference>
<dbReference type="EMBL" id="VSSQ01000760">
    <property type="protein sequence ID" value="MPM00909.1"/>
    <property type="molecule type" value="Genomic_DNA"/>
</dbReference>
<dbReference type="PANTHER" id="PTHR46558">
    <property type="entry name" value="TRACRIPTIONAL REGULATORY PROTEIN-RELATED-RELATED"/>
    <property type="match status" value="1"/>
</dbReference>
<dbReference type="Pfam" id="PF01381">
    <property type="entry name" value="HTH_3"/>
    <property type="match status" value="1"/>
</dbReference>
<comment type="caution">
    <text evidence="3">The sequence shown here is derived from an EMBL/GenBank/DDBJ whole genome shotgun (WGS) entry which is preliminary data.</text>
</comment>
<keyword evidence="1" id="KW-0238">DNA-binding</keyword>
<dbReference type="PANTHER" id="PTHR46558:SF11">
    <property type="entry name" value="HTH-TYPE TRANSCRIPTIONAL REGULATOR XRE"/>
    <property type="match status" value="1"/>
</dbReference>
<dbReference type="InterPro" id="IPR001387">
    <property type="entry name" value="Cro/C1-type_HTH"/>
</dbReference>
<evidence type="ECO:0000313" key="3">
    <source>
        <dbReference type="EMBL" id="MPM00909.1"/>
    </source>
</evidence>
<evidence type="ECO:0000256" key="1">
    <source>
        <dbReference type="ARBA" id="ARBA00023125"/>
    </source>
</evidence>
<sequence>MFDAVEIGRRISRLRKEKDMTQPALADKMGVSFQAVSNWERGASMPDIGKLPELAEALGVSVDELLGGGRGSELVKHVIDGSEEEFVDEKDVTLEEAGEAAPMLKPKQVTRIVRAINSKRERREKSAEGKSESFNIASLVALAPFLDEDMLDELVERLEPVKHIGELAAIAPFLSEDALDRIAERAAVGNARIGELASIAPFLSEDALDKIALRALDQHSSVGEIAAIAPFLSEDAVGKVAMKAMKNGGSASELAAIAPFMDEDALDCIVKMALREGKSVAELTGLFPFLSRDALRSVMEAALCGGDTSLLSKLGKFL</sequence>
<protein>
    <recommendedName>
        <fullName evidence="2">HTH cro/C1-type domain-containing protein</fullName>
    </recommendedName>
</protein>
<name>A0A644WBE6_9ZZZZ</name>
<dbReference type="SMART" id="SM00530">
    <property type="entry name" value="HTH_XRE"/>
    <property type="match status" value="1"/>
</dbReference>
<dbReference type="AlphaFoldDB" id="A0A644WBE6"/>
<dbReference type="CDD" id="cd00093">
    <property type="entry name" value="HTH_XRE"/>
    <property type="match status" value="1"/>
</dbReference>
<dbReference type="GO" id="GO:0003677">
    <property type="term" value="F:DNA binding"/>
    <property type="evidence" value="ECO:0007669"/>
    <property type="project" value="UniProtKB-KW"/>
</dbReference>
<reference evidence="3" key="1">
    <citation type="submission" date="2019-08" db="EMBL/GenBank/DDBJ databases">
        <authorList>
            <person name="Kucharzyk K."/>
            <person name="Murdoch R.W."/>
            <person name="Higgins S."/>
            <person name="Loffler F."/>
        </authorList>
    </citation>
    <scope>NUCLEOTIDE SEQUENCE</scope>
</reference>